<dbReference type="AlphaFoldDB" id="A0A3G3K0A8"/>
<accession>A0A3G3K0A8</accession>
<dbReference type="GO" id="GO:0003677">
    <property type="term" value="F:DNA binding"/>
    <property type="evidence" value="ECO:0007669"/>
    <property type="project" value="UniProtKB-KW"/>
</dbReference>
<dbReference type="PANTHER" id="PTHR38479">
    <property type="entry name" value="LMO0824 PROTEIN"/>
    <property type="match status" value="1"/>
</dbReference>
<gene>
    <name evidence="1" type="ORF">EAV92_15980</name>
</gene>
<dbReference type="EMBL" id="CP033433">
    <property type="protein sequence ID" value="AYQ73944.1"/>
    <property type="molecule type" value="Genomic_DNA"/>
</dbReference>
<evidence type="ECO:0000313" key="2">
    <source>
        <dbReference type="Proteomes" id="UP000269097"/>
    </source>
</evidence>
<dbReference type="KEGG" id="coh:EAV92_15980"/>
<keyword evidence="2" id="KW-1185">Reference proteome</keyword>
<proteinExistence type="predicted"/>
<sequence>MSGDKALPILSLKALNRASLARQMLLSRVRLPSLEAIERLAGLQAQAPNPPYYALWSRLEGFRQEELSRLIQDKKAVRIALMRATLHLVSSRDCFSLRSWVQPALDRSLNGAFGTLLGEVDRQALALEARAEIQEEPLTLRELGKRLGKRWTRSDPEALAAAARNLVPLVQVPPRGLWGVSGQAVHTTAEAWLGPLFSSSMGEEEIILRYLYAFGPASVKDIQAWSGLTRLNETVGKLRAKLISFRDERDVELFDLPDAPRPDPETHAPPRFLGEFDNLLLSYADRSRLIGEEDRARVFTRNGIVRSTILVDGFVSGTWKITRDKSTAVLSIEPFQSLSGEARSELTLEGERLLGFAAADASKLDIVFESHSEE</sequence>
<name>A0A3G3K0A8_9BACL</name>
<keyword evidence="1" id="KW-0238">DNA-binding</keyword>
<dbReference type="Proteomes" id="UP000269097">
    <property type="component" value="Chromosome"/>
</dbReference>
<dbReference type="RefSeq" id="WP_123042028.1">
    <property type="nucleotide sequence ID" value="NZ_CP033433.1"/>
</dbReference>
<evidence type="ECO:0000313" key="1">
    <source>
        <dbReference type="EMBL" id="AYQ73944.1"/>
    </source>
</evidence>
<reference evidence="1 2" key="1">
    <citation type="submission" date="2018-10" db="EMBL/GenBank/DDBJ databases">
        <title>Genome Sequence of Cohnella sp.</title>
        <authorList>
            <person name="Srinivasan S."/>
            <person name="Kim M.K."/>
        </authorList>
    </citation>
    <scope>NUCLEOTIDE SEQUENCE [LARGE SCALE GENOMIC DNA]</scope>
    <source>
        <strain evidence="1 2">18JY8-7</strain>
    </source>
</reference>
<protein>
    <submittedName>
        <fullName evidence="1">Winged helix DNA-binding domain-containing protein</fullName>
    </submittedName>
</protein>
<dbReference type="InterPro" id="IPR009351">
    <property type="entry name" value="AlkZ-like"/>
</dbReference>
<organism evidence="1 2">
    <name type="scientific">Cohnella candidum</name>
    <dbReference type="NCBI Taxonomy" id="2674991"/>
    <lineage>
        <taxon>Bacteria</taxon>
        <taxon>Bacillati</taxon>
        <taxon>Bacillota</taxon>
        <taxon>Bacilli</taxon>
        <taxon>Bacillales</taxon>
        <taxon>Paenibacillaceae</taxon>
        <taxon>Cohnella</taxon>
    </lineage>
</organism>
<dbReference type="PANTHER" id="PTHR38479:SF2">
    <property type="entry name" value="WINGED HELIX DNA-BINDING DOMAIN-CONTAINING PROTEIN"/>
    <property type="match status" value="1"/>
</dbReference>
<dbReference type="Pfam" id="PF06224">
    <property type="entry name" value="AlkZ-like"/>
    <property type="match status" value="1"/>
</dbReference>